<evidence type="ECO:0000313" key="2">
    <source>
        <dbReference type="Proteomes" id="UP000324376"/>
    </source>
</evidence>
<sequence>MINFKHILILLFGILFSGCNSSELIENWKHPDIDIFEAQKVLVVGMTRDEKSRKNFEKKLVNQLENNGIKALASYKVFETNYTEDPKTEKELLTLESNLIEQGFDAILISKVVGVEEKVTLAQAYKNMDRMFDSFKDDYFNNQNIYHNEKYYDEYKIYHAESTLYCVCPDRERETIWKGSIDITEPQRIEKAVNDYIKVLIWALKEQNVLMRAETDETDDLFFIDE</sequence>
<evidence type="ECO:0000313" key="1">
    <source>
        <dbReference type="EMBL" id="TYP74247.1"/>
    </source>
</evidence>
<proteinExistence type="predicted"/>
<accession>A0A5S5C4K7</accession>
<keyword evidence="2" id="KW-1185">Reference proteome</keyword>
<comment type="caution">
    <text evidence="1">The sequence shown here is derived from an EMBL/GenBank/DDBJ whole genome shotgun (WGS) entry which is preliminary data.</text>
</comment>
<dbReference type="OrthoDB" id="6077795at2"/>
<dbReference type="EMBL" id="VNHU01000004">
    <property type="protein sequence ID" value="TYP74247.1"/>
    <property type="molecule type" value="Genomic_DNA"/>
</dbReference>
<dbReference type="AlphaFoldDB" id="A0A5S5C4K7"/>
<protein>
    <recommendedName>
        <fullName evidence="3">Cardiolipin synthetase</fullName>
    </recommendedName>
</protein>
<evidence type="ECO:0008006" key="3">
    <source>
        <dbReference type="Google" id="ProtNLM"/>
    </source>
</evidence>
<dbReference type="PROSITE" id="PS51257">
    <property type="entry name" value="PROKAR_LIPOPROTEIN"/>
    <property type="match status" value="1"/>
</dbReference>
<dbReference type="Proteomes" id="UP000324376">
    <property type="component" value="Unassembled WGS sequence"/>
</dbReference>
<reference evidence="1 2" key="1">
    <citation type="submission" date="2019-07" db="EMBL/GenBank/DDBJ databases">
        <title>Genomic Encyclopedia of Archaeal and Bacterial Type Strains, Phase II (KMG-II): from individual species to whole genera.</title>
        <authorList>
            <person name="Goeker M."/>
        </authorList>
    </citation>
    <scope>NUCLEOTIDE SEQUENCE [LARGE SCALE GENOMIC DNA]</scope>
    <source>
        <strain evidence="1 2">DSM 17527</strain>
    </source>
</reference>
<organism evidence="1 2">
    <name type="scientific">Aquimarina intermedia</name>
    <dbReference type="NCBI Taxonomy" id="350814"/>
    <lineage>
        <taxon>Bacteria</taxon>
        <taxon>Pseudomonadati</taxon>
        <taxon>Bacteroidota</taxon>
        <taxon>Flavobacteriia</taxon>
        <taxon>Flavobacteriales</taxon>
        <taxon>Flavobacteriaceae</taxon>
        <taxon>Aquimarina</taxon>
    </lineage>
</organism>
<gene>
    <name evidence="1" type="ORF">BD809_10465</name>
</gene>
<name>A0A5S5C4K7_9FLAO</name>
<dbReference type="RefSeq" id="WP_148782365.1">
    <property type="nucleotide sequence ID" value="NZ_VNHU01000004.1"/>
</dbReference>